<accession>A0A9W6YGL4</accession>
<evidence type="ECO:0000313" key="2">
    <source>
        <dbReference type="EMBL" id="GMF80122.1"/>
    </source>
</evidence>
<reference evidence="2" key="1">
    <citation type="submission" date="2023-04" db="EMBL/GenBank/DDBJ databases">
        <title>Phytophthora fragariaefolia NBRC 109709.</title>
        <authorList>
            <person name="Ichikawa N."/>
            <person name="Sato H."/>
            <person name="Tonouchi N."/>
        </authorList>
    </citation>
    <scope>NUCLEOTIDE SEQUENCE</scope>
    <source>
        <strain evidence="2">NBRC 109709</strain>
    </source>
</reference>
<comment type="caution">
    <text evidence="2">The sequence shown here is derived from an EMBL/GenBank/DDBJ whole genome shotgun (WGS) entry which is preliminary data.</text>
</comment>
<gene>
    <name evidence="2" type="ORF">Pfra01_002860500</name>
</gene>
<organism evidence="2 3">
    <name type="scientific">Phytophthora fragariaefolia</name>
    <dbReference type="NCBI Taxonomy" id="1490495"/>
    <lineage>
        <taxon>Eukaryota</taxon>
        <taxon>Sar</taxon>
        <taxon>Stramenopiles</taxon>
        <taxon>Oomycota</taxon>
        <taxon>Peronosporomycetes</taxon>
        <taxon>Peronosporales</taxon>
        <taxon>Peronosporaceae</taxon>
        <taxon>Phytophthora</taxon>
    </lineage>
</organism>
<name>A0A9W6YGL4_9STRA</name>
<feature type="compositionally biased region" description="Basic and acidic residues" evidence="1">
    <location>
        <begin position="7"/>
        <end position="33"/>
    </location>
</feature>
<feature type="region of interest" description="Disordered" evidence="1">
    <location>
        <begin position="1"/>
        <end position="54"/>
    </location>
</feature>
<keyword evidence="3" id="KW-1185">Reference proteome</keyword>
<evidence type="ECO:0000313" key="3">
    <source>
        <dbReference type="Proteomes" id="UP001165121"/>
    </source>
</evidence>
<proteinExistence type="predicted"/>
<evidence type="ECO:0000256" key="1">
    <source>
        <dbReference type="SAM" id="MobiDB-lite"/>
    </source>
</evidence>
<protein>
    <submittedName>
        <fullName evidence="2">Unnamed protein product</fullName>
    </submittedName>
</protein>
<sequence length="129" mass="13158">MNRFNSNKREPCVQRCEPRDNSNDHGGSRDTVERPSAGNDALGGIPSAGAGVTTMAGSPLWAASHVVAGYMHGFGAQPAAPAFAPGTVVQPAAPMCVPVPAVTAAGTTMERTRVSGVAATRPTVPPYSE</sequence>
<dbReference type="Proteomes" id="UP001165121">
    <property type="component" value="Unassembled WGS sequence"/>
</dbReference>
<dbReference type="AlphaFoldDB" id="A0A9W6YGL4"/>
<dbReference type="EMBL" id="BSXT01010485">
    <property type="protein sequence ID" value="GMF80122.1"/>
    <property type="molecule type" value="Genomic_DNA"/>
</dbReference>